<reference evidence="2" key="1">
    <citation type="submission" date="2021-02" db="EMBL/GenBank/DDBJ databases">
        <authorList>
            <person name="Nowell W R."/>
        </authorList>
    </citation>
    <scope>NUCLEOTIDE SEQUENCE</scope>
</reference>
<dbReference type="OrthoDB" id="10484754at2759"/>
<accession>A0A814XUY0</accession>
<protein>
    <submittedName>
        <fullName evidence="2">Uncharacterized protein</fullName>
    </submittedName>
</protein>
<proteinExistence type="predicted"/>
<keyword evidence="1" id="KW-0472">Membrane</keyword>
<dbReference type="Proteomes" id="UP000663891">
    <property type="component" value="Unassembled WGS sequence"/>
</dbReference>
<sequence length="116" mass="13571">MASWFLVVACADRFICSSRNANTRRFSSIKNTHRVVPITVLLAFMAYFHMPIYFKIAYSSGNDCWYRTNSMLDVGPFPISWLNGVENYIQIYPWYPLPPNLINKGEEWIPELQLEL</sequence>
<organism evidence="2 3">
    <name type="scientific">Adineta steineri</name>
    <dbReference type="NCBI Taxonomy" id="433720"/>
    <lineage>
        <taxon>Eukaryota</taxon>
        <taxon>Metazoa</taxon>
        <taxon>Spiralia</taxon>
        <taxon>Gnathifera</taxon>
        <taxon>Rotifera</taxon>
        <taxon>Eurotatoria</taxon>
        <taxon>Bdelloidea</taxon>
        <taxon>Adinetida</taxon>
        <taxon>Adinetidae</taxon>
        <taxon>Adineta</taxon>
    </lineage>
</organism>
<keyword evidence="1" id="KW-0812">Transmembrane</keyword>
<name>A0A814XUY0_9BILA</name>
<dbReference type="EMBL" id="CAJNON010000363">
    <property type="protein sequence ID" value="CAF1220737.1"/>
    <property type="molecule type" value="Genomic_DNA"/>
</dbReference>
<dbReference type="AlphaFoldDB" id="A0A814XUY0"/>
<gene>
    <name evidence="2" type="ORF">VCS650_LOCUS26702</name>
</gene>
<keyword evidence="1" id="KW-1133">Transmembrane helix</keyword>
<feature type="transmembrane region" description="Helical" evidence="1">
    <location>
        <begin position="35"/>
        <end position="54"/>
    </location>
</feature>
<evidence type="ECO:0000313" key="2">
    <source>
        <dbReference type="EMBL" id="CAF1220737.1"/>
    </source>
</evidence>
<evidence type="ECO:0000256" key="1">
    <source>
        <dbReference type="SAM" id="Phobius"/>
    </source>
</evidence>
<evidence type="ECO:0000313" key="3">
    <source>
        <dbReference type="Proteomes" id="UP000663891"/>
    </source>
</evidence>
<comment type="caution">
    <text evidence="2">The sequence shown here is derived from an EMBL/GenBank/DDBJ whole genome shotgun (WGS) entry which is preliminary data.</text>
</comment>